<keyword evidence="2" id="KW-1185">Reference proteome</keyword>
<protein>
    <submittedName>
        <fullName evidence="1">Uncharacterized protein</fullName>
    </submittedName>
</protein>
<sequence>MAEDLDELYASLSLTEKENEAVVVALDVLQDVLPYEKKCLLMRPFTEKYYSKEAFKGMMRKVWRTVLGVRFRDLSPDLFLVEVENGRDKEKVLQEGPWTLDKHLVLLKEMDGRLQVQDGGGGGFGEGGGGMRGNSLWIRFSYERLQNFCYWCGRLGHVDKDYVQREHNFGVVQQLYGVWLRAGSFTKKKNHGRSRQHGPVNVVRNNGEGSGDAPSEEMVGKVQVAGDGDATAAEGVSPKADCSYNGLVETEMVTELMAPIITETRADSQEETLPGKELHGSKGLGILQDPLQSYTVADLSKDSKLLEGVGSQRILNEGGPCGPQQRVRRQRWAIACCQNLMLQVGVSGTE</sequence>
<comment type="caution">
    <text evidence="1">The sequence shown here is derived from an EMBL/GenBank/DDBJ whole genome shotgun (WGS) entry which is preliminary data.</text>
</comment>
<dbReference type="EMBL" id="CM047902">
    <property type="protein sequence ID" value="KAJ0094265.1"/>
    <property type="molecule type" value="Genomic_DNA"/>
</dbReference>
<dbReference type="Proteomes" id="UP001164250">
    <property type="component" value="Chromosome 6"/>
</dbReference>
<proteinExistence type="predicted"/>
<evidence type="ECO:0000313" key="1">
    <source>
        <dbReference type="EMBL" id="KAJ0094265.1"/>
    </source>
</evidence>
<name>A0ACC1B5T7_9ROSI</name>
<reference evidence="2" key="1">
    <citation type="journal article" date="2023" name="G3 (Bethesda)">
        <title>Genome assembly and association tests identify interacting loci associated with vigor, precocity, and sex in interspecific pistachio rootstocks.</title>
        <authorList>
            <person name="Palmer W."/>
            <person name="Jacygrad E."/>
            <person name="Sagayaradj S."/>
            <person name="Cavanaugh K."/>
            <person name="Han R."/>
            <person name="Bertier L."/>
            <person name="Beede B."/>
            <person name="Kafkas S."/>
            <person name="Golino D."/>
            <person name="Preece J."/>
            <person name="Michelmore R."/>
        </authorList>
    </citation>
    <scope>NUCLEOTIDE SEQUENCE [LARGE SCALE GENOMIC DNA]</scope>
</reference>
<accession>A0ACC1B5T7</accession>
<evidence type="ECO:0000313" key="2">
    <source>
        <dbReference type="Proteomes" id="UP001164250"/>
    </source>
</evidence>
<gene>
    <name evidence="1" type="ORF">Patl1_15889</name>
</gene>
<organism evidence="1 2">
    <name type="scientific">Pistacia atlantica</name>
    <dbReference type="NCBI Taxonomy" id="434234"/>
    <lineage>
        <taxon>Eukaryota</taxon>
        <taxon>Viridiplantae</taxon>
        <taxon>Streptophyta</taxon>
        <taxon>Embryophyta</taxon>
        <taxon>Tracheophyta</taxon>
        <taxon>Spermatophyta</taxon>
        <taxon>Magnoliopsida</taxon>
        <taxon>eudicotyledons</taxon>
        <taxon>Gunneridae</taxon>
        <taxon>Pentapetalae</taxon>
        <taxon>rosids</taxon>
        <taxon>malvids</taxon>
        <taxon>Sapindales</taxon>
        <taxon>Anacardiaceae</taxon>
        <taxon>Pistacia</taxon>
    </lineage>
</organism>